<feature type="domain" description="DUF4145" evidence="1">
    <location>
        <begin position="141"/>
        <end position="226"/>
    </location>
</feature>
<dbReference type="Proteomes" id="UP001271263">
    <property type="component" value="Unassembled WGS sequence"/>
</dbReference>
<sequence length="257" mass="29566">MDFYIEGLNLAAFEYRCKTFKKSFRFGERFTPWNCPHCRSGRLIAKQESFIKTNEQVFLDAEEVIFSFSGNFDCDTCHNKTSTIGHGAIRTRYDSDSETGQCHEWEDETCLPTFFSPQVSLFQPVQGTPASVVDALNRSFMIAWIDISASCNILRTVVEKLFNEKWPDIKGKTLHRKIEALQRYSVEDPISMKVCTYLTAIKFLGNEASHDDVLEERDLAVAFELIEQILITLYDSRQQKLDVWAKMVTDAKGRPIK</sequence>
<keyword evidence="5" id="KW-1185">Reference proteome</keyword>
<evidence type="ECO:0000313" key="5">
    <source>
        <dbReference type="Proteomes" id="UP001271263"/>
    </source>
</evidence>
<dbReference type="EMBL" id="JAPMLE010000001">
    <property type="protein sequence ID" value="MDR8523452.1"/>
    <property type="molecule type" value="Genomic_DNA"/>
</dbReference>
<reference evidence="2" key="2">
    <citation type="submission" date="2022-11" db="EMBL/GenBank/DDBJ databases">
        <title>Prophages regulate Shewanella fidelis motility and biofilm formation: implications for gut colonization dynamics in Ciona robusta.</title>
        <authorList>
            <person name="Natarajan O."/>
            <person name="Gibboney S.L."/>
            <person name="Young M.N."/>
            <person name="Lim S.J."/>
            <person name="Pluta N."/>
            <person name="Atkinson C.G.F."/>
            <person name="Leigh B.A."/>
            <person name="Liberti A."/>
            <person name="Kees E."/>
            <person name="Breitbart M."/>
            <person name="Gralnick J."/>
            <person name="Dishaw L.J."/>
        </authorList>
    </citation>
    <scope>NUCLEOTIDE SEQUENCE</scope>
    <source>
        <strain evidence="2">3313</strain>
    </source>
</reference>
<dbReference type="InterPro" id="IPR025285">
    <property type="entry name" value="DUF4145"/>
</dbReference>
<proteinExistence type="predicted"/>
<evidence type="ECO:0000313" key="4">
    <source>
        <dbReference type="Proteomes" id="UP001259340"/>
    </source>
</evidence>
<accession>A0AAW8NL80</accession>
<protein>
    <submittedName>
        <fullName evidence="2">DUF4145 domain-containing protein</fullName>
    </submittedName>
</protein>
<dbReference type="RefSeq" id="WP_310654418.1">
    <property type="nucleotide sequence ID" value="NZ_JAPMLA010000009.1"/>
</dbReference>
<evidence type="ECO:0000313" key="2">
    <source>
        <dbReference type="EMBL" id="MDR8523452.1"/>
    </source>
</evidence>
<dbReference type="EMBL" id="JAPMLD010000003">
    <property type="protein sequence ID" value="MDW4824593.1"/>
    <property type="molecule type" value="Genomic_DNA"/>
</dbReference>
<reference evidence="3 5" key="1">
    <citation type="journal article" date="2022" name="bioRxiv">
        <title>Prophages regulate Shewanella fidelis 3313 motility and biofilm formation: implications for gut colonization dynamics in Ciona robusta.</title>
        <authorList>
            <person name="Natarajan O."/>
            <person name="Gibboney S.L."/>
            <person name="Young M.N."/>
            <person name="Lim S.J."/>
            <person name="Pluta N."/>
            <person name="Atkinson C.G."/>
            <person name="Leigh B.A."/>
            <person name="Liberti A."/>
            <person name="Kees E.D."/>
            <person name="Breitbart M."/>
            <person name="Gralnick J.A."/>
            <person name="Dishaw L.J."/>
        </authorList>
    </citation>
    <scope>NUCLEOTIDE SEQUENCE [LARGE SCALE GENOMIC DNA]</scope>
    <source>
        <strain evidence="3 5">JG4066</strain>
    </source>
</reference>
<organism evidence="2 4">
    <name type="scientific">Shewanella fidelis</name>
    <dbReference type="NCBI Taxonomy" id="173509"/>
    <lineage>
        <taxon>Bacteria</taxon>
        <taxon>Pseudomonadati</taxon>
        <taxon>Pseudomonadota</taxon>
        <taxon>Gammaproteobacteria</taxon>
        <taxon>Alteromonadales</taxon>
        <taxon>Shewanellaceae</taxon>
        <taxon>Shewanella</taxon>
    </lineage>
</organism>
<dbReference type="Proteomes" id="UP001259340">
    <property type="component" value="Unassembled WGS sequence"/>
</dbReference>
<dbReference type="AlphaFoldDB" id="A0AAW8NL80"/>
<gene>
    <name evidence="2" type="ORF">OS133_07080</name>
    <name evidence="3" type="ORF">OS134_11040</name>
</gene>
<comment type="caution">
    <text evidence="2">The sequence shown here is derived from an EMBL/GenBank/DDBJ whole genome shotgun (WGS) entry which is preliminary data.</text>
</comment>
<name>A0AAW8NL80_9GAMM</name>
<evidence type="ECO:0000313" key="3">
    <source>
        <dbReference type="EMBL" id="MDW4824593.1"/>
    </source>
</evidence>
<dbReference type="Pfam" id="PF13643">
    <property type="entry name" value="DUF4145"/>
    <property type="match status" value="1"/>
</dbReference>
<evidence type="ECO:0000259" key="1">
    <source>
        <dbReference type="Pfam" id="PF13643"/>
    </source>
</evidence>